<name>A0AAW8AML7_KLEPN</name>
<dbReference type="Gene3D" id="3.40.1410.10">
    <property type="entry name" value="Chorismate lyase-like"/>
    <property type="match status" value="1"/>
</dbReference>
<feature type="non-terminal residue" evidence="2">
    <location>
        <position position="80"/>
    </location>
</feature>
<comment type="caution">
    <text evidence="2">The sequence shown here is derived from an EMBL/GenBank/DDBJ whole genome shotgun (WGS) entry which is preliminary data.</text>
</comment>
<protein>
    <submittedName>
        <fullName evidence="2">UTRA domain-containing protein</fullName>
    </submittedName>
</protein>
<dbReference type="GO" id="GO:0003677">
    <property type="term" value="F:DNA binding"/>
    <property type="evidence" value="ECO:0007669"/>
    <property type="project" value="InterPro"/>
</dbReference>
<evidence type="ECO:0000313" key="2">
    <source>
        <dbReference type="EMBL" id="MDP0971839.1"/>
    </source>
</evidence>
<feature type="domain" description="UbiC transcription regulator-associated" evidence="1">
    <location>
        <begin position="1"/>
        <end position="79"/>
    </location>
</feature>
<organism evidence="2 3">
    <name type="scientific">Klebsiella pneumoniae</name>
    <dbReference type="NCBI Taxonomy" id="573"/>
    <lineage>
        <taxon>Bacteria</taxon>
        <taxon>Pseudomonadati</taxon>
        <taxon>Pseudomonadota</taxon>
        <taxon>Gammaproteobacteria</taxon>
        <taxon>Enterobacterales</taxon>
        <taxon>Enterobacteriaceae</taxon>
        <taxon>Klebsiella/Raoultella group</taxon>
        <taxon>Klebsiella</taxon>
        <taxon>Klebsiella pneumoniae complex</taxon>
    </lineage>
</organism>
<evidence type="ECO:0000313" key="3">
    <source>
        <dbReference type="Proteomes" id="UP001244490"/>
    </source>
</evidence>
<dbReference type="Pfam" id="PF07702">
    <property type="entry name" value="UTRA"/>
    <property type="match status" value="1"/>
</dbReference>
<sequence>GFHSETEVIRFERLEINPKLSETTGFAVGEHAISILRRRKVDGKFSILDWDLFLEKYSEGLTPEHAKISTYDYLEDTLGL</sequence>
<proteinExistence type="predicted"/>
<accession>A0AAW8AML7</accession>
<dbReference type="SUPFAM" id="SSF64288">
    <property type="entry name" value="Chorismate lyase-like"/>
    <property type="match status" value="1"/>
</dbReference>
<dbReference type="Proteomes" id="UP001244490">
    <property type="component" value="Unassembled WGS sequence"/>
</dbReference>
<reference evidence="2" key="1">
    <citation type="submission" date="2023-07" db="EMBL/GenBank/DDBJ databases">
        <authorList>
            <person name="Peng Z."/>
        </authorList>
    </citation>
    <scope>NUCLEOTIDE SEQUENCE</scope>
    <source>
        <strain evidence="2">KP219</strain>
    </source>
</reference>
<dbReference type="GO" id="GO:0006355">
    <property type="term" value="P:regulation of DNA-templated transcription"/>
    <property type="evidence" value="ECO:0007669"/>
    <property type="project" value="InterPro"/>
</dbReference>
<gene>
    <name evidence="2" type="ORF">Q6294_33430</name>
</gene>
<dbReference type="AlphaFoldDB" id="A0AAW8AML7"/>
<dbReference type="EMBL" id="JAUUIA010001304">
    <property type="protein sequence ID" value="MDP0971839.1"/>
    <property type="molecule type" value="Genomic_DNA"/>
</dbReference>
<dbReference type="InterPro" id="IPR028978">
    <property type="entry name" value="Chorismate_lyase_/UTRA_dom_sf"/>
</dbReference>
<dbReference type="InterPro" id="IPR011663">
    <property type="entry name" value="UTRA"/>
</dbReference>
<evidence type="ECO:0000259" key="1">
    <source>
        <dbReference type="Pfam" id="PF07702"/>
    </source>
</evidence>
<feature type="non-terminal residue" evidence="2">
    <location>
        <position position="1"/>
    </location>
</feature>